<sequence>MATEQHVTVGIIGGGIAGLTLANILEQAGISYVLWEAKSEIAPAEGASIGLMPNGLRILDQIGLLQDVEQYAVPHHSWEYRDSDGTLLNTLNAMSSYPDLLGYGAFFMERQRVLEILYGGVKDKSPIHMSKRVCSVEDLGAKSVVTAADGSQYSCDFVAGADGVRSIVRQHIQEALPHLQKTPQNFASKYACVYGMSDPLPEIGPGRAFTIHRANISSLIFSGMGGALYWFVFVDLKEAVELGKTKRYVEEDVEAVFSEMADVTITDDVTFSDMYRARRAAVMTPLEQGLVDTWFSGRMFLLGDAAHKMLPHTAMGAMQAMESAACFASLLLELRTHVGDSLESGIPSEDVEACLTAYAQKRHSRVAEVIQTGHFHCMTQLKIGPAADGWTRRLPALRNDMWLNIVLEGFCKAEKIEGWHRNSARVDYYTEQVQLMREKFEKRKQMMTMAPSGPHGGPSAQEKRHQEPELVSAPA</sequence>
<accession>A0ABQ8GW51</accession>
<feature type="domain" description="FAD-binding" evidence="6">
    <location>
        <begin position="7"/>
        <end position="336"/>
    </location>
</feature>
<dbReference type="InterPro" id="IPR050562">
    <property type="entry name" value="FAD_mOase_fung"/>
</dbReference>
<name>A0ABQ8GW51_9PEZI</name>
<dbReference type="PRINTS" id="PR00420">
    <property type="entry name" value="RNGMNOXGNASE"/>
</dbReference>
<evidence type="ECO:0000259" key="6">
    <source>
        <dbReference type="Pfam" id="PF01494"/>
    </source>
</evidence>
<keyword evidence="8" id="KW-1185">Reference proteome</keyword>
<keyword evidence="2" id="KW-0285">Flavoprotein</keyword>
<reference evidence="7 8" key="1">
    <citation type="journal article" date="2021" name="Nat. Commun.">
        <title>Genetic determinants of endophytism in the Arabidopsis root mycobiome.</title>
        <authorList>
            <person name="Mesny F."/>
            <person name="Miyauchi S."/>
            <person name="Thiergart T."/>
            <person name="Pickel B."/>
            <person name="Atanasova L."/>
            <person name="Karlsson M."/>
            <person name="Huettel B."/>
            <person name="Barry K.W."/>
            <person name="Haridas S."/>
            <person name="Chen C."/>
            <person name="Bauer D."/>
            <person name="Andreopoulos W."/>
            <person name="Pangilinan J."/>
            <person name="LaButti K."/>
            <person name="Riley R."/>
            <person name="Lipzen A."/>
            <person name="Clum A."/>
            <person name="Drula E."/>
            <person name="Henrissat B."/>
            <person name="Kohler A."/>
            <person name="Grigoriev I.V."/>
            <person name="Martin F.M."/>
            <person name="Hacquard S."/>
        </authorList>
    </citation>
    <scope>NUCLEOTIDE SEQUENCE [LARGE SCALE GENOMIC DNA]</scope>
    <source>
        <strain evidence="7 8">MPI-SDFR-AT-0080</strain>
    </source>
</reference>
<evidence type="ECO:0000256" key="4">
    <source>
        <dbReference type="ARBA" id="ARBA00023002"/>
    </source>
</evidence>
<dbReference type="PANTHER" id="PTHR47356:SF2">
    <property type="entry name" value="FAD-BINDING DOMAIN-CONTAINING PROTEIN-RELATED"/>
    <property type="match status" value="1"/>
</dbReference>
<evidence type="ECO:0000256" key="3">
    <source>
        <dbReference type="ARBA" id="ARBA00022827"/>
    </source>
</evidence>
<proteinExistence type="inferred from homology"/>
<dbReference type="Proteomes" id="UP000774617">
    <property type="component" value="Unassembled WGS sequence"/>
</dbReference>
<comment type="caution">
    <text evidence="7">The sequence shown here is derived from an EMBL/GenBank/DDBJ whole genome shotgun (WGS) entry which is preliminary data.</text>
</comment>
<gene>
    <name evidence="7" type="ORF">B0J12DRAFT_640511</name>
</gene>
<evidence type="ECO:0000256" key="5">
    <source>
        <dbReference type="SAM" id="MobiDB-lite"/>
    </source>
</evidence>
<dbReference type="Gene3D" id="3.50.50.60">
    <property type="entry name" value="FAD/NAD(P)-binding domain"/>
    <property type="match status" value="1"/>
</dbReference>
<dbReference type="InterPro" id="IPR002938">
    <property type="entry name" value="FAD-bd"/>
</dbReference>
<evidence type="ECO:0000256" key="1">
    <source>
        <dbReference type="ARBA" id="ARBA00007992"/>
    </source>
</evidence>
<evidence type="ECO:0000313" key="7">
    <source>
        <dbReference type="EMBL" id="KAH7065478.1"/>
    </source>
</evidence>
<dbReference type="GO" id="GO:0004497">
    <property type="term" value="F:monooxygenase activity"/>
    <property type="evidence" value="ECO:0007669"/>
    <property type="project" value="UniProtKB-KW"/>
</dbReference>
<dbReference type="SUPFAM" id="SSF51905">
    <property type="entry name" value="FAD/NAD(P)-binding domain"/>
    <property type="match status" value="1"/>
</dbReference>
<evidence type="ECO:0000256" key="2">
    <source>
        <dbReference type="ARBA" id="ARBA00022630"/>
    </source>
</evidence>
<feature type="region of interest" description="Disordered" evidence="5">
    <location>
        <begin position="447"/>
        <end position="475"/>
    </location>
</feature>
<keyword evidence="3" id="KW-0274">FAD</keyword>
<dbReference type="Pfam" id="PF01494">
    <property type="entry name" value="FAD_binding_3"/>
    <property type="match status" value="1"/>
</dbReference>
<dbReference type="EMBL" id="JAGTJR010000001">
    <property type="protein sequence ID" value="KAH7065478.1"/>
    <property type="molecule type" value="Genomic_DNA"/>
</dbReference>
<dbReference type="InterPro" id="IPR036188">
    <property type="entry name" value="FAD/NAD-bd_sf"/>
</dbReference>
<dbReference type="PANTHER" id="PTHR47356">
    <property type="entry name" value="FAD-DEPENDENT MONOOXYGENASE ASQG-RELATED"/>
    <property type="match status" value="1"/>
</dbReference>
<evidence type="ECO:0000313" key="8">
    <source>
        <dbReference type="Proteomes" id="UP000774617"/>
    </source>
</evidence>
<organism evidence="7 8">
    <name type="scientific">Macrophomina phaseolina</name>
    <dbReference type="NCBI Taxonomy" id="35725"/>
    <lineage>
        <taxon>Eukaryota</taxon>
        <taxon>Fungi</taxon>
        <taxon>Dikarya</taxon>
        <taxon>Ascomycota</taxon>
        <taxon>Pezizomycotina</taxon>
        <taxon>Dothideomycetes</taxon>
        <taxon>Dothideomycetes incertae sedis</taxon>
        <taxon>Botryosphaeriales</taxon>
        <taxon>Botryosphaeriaceae</taxon>
        <taxon>Macrophomina</taxon>
    </lineage>
</organism>
<keyword evidence="4" id="KW-0560">Oxidoreductase</keyword>
<keyword evidence="7" id="KW-0503">Monooxygenase</keyword>
<comment type="similarity">
    <text evidence="1">Belongs to the paxM FAD-dependent monooxygenase family.</text>
</comment>
<protein>
    <submittedName>
        <fullName evidence="7">Monooxygenase</fullName>
    </submittedName>
</protein>